<dbReference type="GO" id="GO:0006606">
    <property type="term" value="P:protein import into nucleus"/>
    <property type="evidence" value="ECO:0007669"/>
    <property type="project" value="TreeGrafter"/>
</dbReference>
<dbReference type="GO" id="GO:0005643">
    <property type="term" value="C:nuclear pore"/>
    <property type="evidence" value="ECO:0007669"/>
    <property type="project" value="UniProtKB-SubCell"/>
</dbReference>
<dbReference type="GO" id="GO:0016973">
    <property type="term" value="P:poly(A)+ mRNA export from nucleus"/>
    <property type="evidence" value="ECO:0007669"/>
    <property type="project" value="TreeGrafter"/>
</dbReference>
<keyword evidence="4" id="KW-0472">Membrane</keyword>
<comment type="similarity">
    <text evidence="2 4">Belongs to the nucleoporin interacting component (NIC) family.</text>
</comment>
<keyword evidence="3 4" id="KW-0539">Nucleus</keyword>
<proteinExistence type="inferred from homology"/>
<gene>
    <name evidence="5" type="ORF">C2E21_2300</name>
</gene>
<dbReference type="Pfam" id="PF04097">
    <property type="entry name" value="Nic96"/>
    <property type="match status" value="1"/>
</dbReference>
<keyword evidence="4" id="KW-0906">Nuclear pore complex</keyword>
<comment type="subcellular location">
    <subcellularLocation>
        <location evidence="1">Nucleus envelope</location>
    </subcellularLocation>
    <subcellularLocation>
        <location evidence="4">Nucleus</location>
        <location evidence="4">Nuclear pore complex</location>
    </subcellularLocation>
</comment>
<evidence type="ECO:0000256" key="4">
    <source>
        <dbReference type="RuleBase" id="RU364035"/>
    </source>
</evidence>
<dbReference type="PANTHER" id="PTHR11225:SF4">
    <property type="entry name" value="NUCLEAR PORE COMPLEX PROTEIN NUP93"/>
    <property type="match status" value="1"/>
</dbReference>
<evidence type="ECO:0000313" key="6">
    <source>
        <dbReference type="Proteomes" id="UP000239899"/>
    </source>
</evidence>
<reference evidence="5 6" key="1">
    <citation type="journal article" date="2018" name="Plant J.">
        <title>Genome sequences of Chlorella sorokiniana UTEX 1602 and Micractinium conductrix SAG 241.80: implications to maltose excretion by a green alga.</title>
        <authorList>
            <person name="Arriola M.B."/>
            <person name="Velmurugan N."/>
            <person name="Zhang Y."/>
            <person name="Plunkett M.H."/>
            <person name="Hondzo H."/>
            <person name="Barney B.M."/>
        </authorList>
    </citation>
    <scope>NUCLEOTIDE SEQUENCE [LARGE SCALE GENOMIC DNA]</scope>
    <source>
        <strain evidence="6">UTEX 1602</strain>
    </source>
</reference>
<evidence type="ECO:0000313" key="5">
    <source>
        <dbReference type="EMBL" id="PRW59315.1"/>
    </source>
</evidence>
<keyword evidence="4" id="KW-0813">Transport</keyword>
<dbReference type="GO" id="GO:0017056">
    <property type="term" value="F:structural constituent of nuclear pore"/>
    <property type="evidence" value="ECO:0007669"/>
    <property type="project" value="InterPro"/>
</dbReference>
<sequence length="847" mass="90340">MAGRPTADWDQLLLQSQDLVRSEAAFPRVQRDILQVEQYSQTLRSRTARADATAETLEASRLLAHEGLNPRKLTQALQTFELRPTYEDVFQVETATVEEYLQQVHEMISVTAIQEAQQSAVAAFEDFMDSCMDSEWQQEKRALFDSVAPYSAATALTPGPSPGGAMSPYAARPLGGGAGGPATAYRGTPLLLGGGLSPLAGGPLAAGNLALRGRAVKYAEVVKKLNAAGGVAQGFPAVQEFAAACADESNGERRTTMLRVWQVLTKVLAGVGSLPAAARTQRTEALLAGARKYLEDNFVAYMQKVVATHRTQAALGGSPSRLGLVQAFLRVKEKDRGALDFDQPGGVDTTWQRIYCCLRAGFHAEAVQVARAMREVSTPRAGASDLSSQLAQWAEGGCRPLPGEAAAHLAAECDRLLRDKSARQRHPFSAQRAMVHALLAGYNRGAEAVVKEAPTFFPTIEDFLWYKLALVRPEARGASVSFVGGGSSGLVDGYSLADLQAYLQQYPAAHYSHGGKEPLLYAVVLLLSLQFRAAVGFLAREAATKDYRLDAVHLAICLHAYGVLEPATGDAGRGVDVGGLIHRYAKEFLYTDPALALEYYMLAAEALGGSVQVKGQLLRELLVESKAYGYLLGSGGAAGEGGALARFVPDAAERSRVLEAVAHECAASAQLEEAVELFMFAGRPRQALRILAQRLSDAVEGAAADASRGDEVETIIARGNAAVAAMGNTQDPEDLREVEAFDLLKSIRDMLAAEARGDHTRALQKLGELAFVPTERFRLQLCASGVSSLHPAVADRLPAVLLAAASALAAGGKREQLQTVVAFASAVPNRISQAVYQQLNQLQASVA</sequence>
<dbReference type="PANTHER" id="PTHR11225">
    <property type="entry name" value="NUCLEAR PORE COMPLEX PROTEIN NUP93 NUCLEOPORIN NUP93 DEAD EYE PROTEIN"/>
    <property type="match status" value="1"/>
</dbReference>
<dbReference type="AlphaFoldDB" id="A0A2P6TZ23"/>
<organism evidence="5 6">
    <name type="scientific">Chlorella sorokiniana</name>
    <name type="common">Freshwater green alga</name>
    <dbReference type="NCBI Taxonomy" id="3076"/>
    <lineage>
        <taxon>Eukaryota</taxon>
        <taxon>Viridiplantae</taxon>
        <taxon>Chlorophyta</taxon>
        <taxon>core chlorophytes</taxon>
        <taxon>Trebouxiophyceae</taxon>
        <taxon>Chlorellales</taxon>
        <taxon>Chlorellaceae</taxon>
        <taxon>Chlorella clade</taxon>
        <taxon>Chlorella</taxon>
    </lineage>
</organism>
<keyword evidence="4" id="KW-0509">mRNA transport</keyword>
<dbReference type="STRING" id="3076.A0A2P6TZ23"/>
<keyword evidence="4" id="KW-0653">Protein transport</keyword>
<dbReference type="OrthoDB" id="543004at2759"/>
<dbReference type="InterPro" id="IPR007231">
    <property type="entry name" value="Nucleoporin_int_Nup93/Nic96"/>
</dbReference>
<protein>
    <recommendedName>
        <fullName evidence="4">Nuclear pore protein</fullName>
    </recommendedName>
</protein>
<keyword evidence="6" id="KW-1185">Reference proteome</keyword>
<evidence type="ECO:0000256" key="2">
    <source>
        <dbReference type="ARBA" id="ARBA00010186"/>
    </source>
</evidence>
<keyword evidence="4" id="KW-0811">Translocation</keyword>
<dbReference type="EMBL" id="LHPG02000004">
    <property type="protein sequence ID" value="PRW59315.1"/>
    <property type="molecule type" value="Genomic_DNA"/>
</dbReference>
<dbReference type="Proteomes" id="UP000239899">
    <property type="component" value="Unassembled WGS sequence"/>
</dbReference>
<accession>A0A2P6TZ23</accession>
<name>A0A2P6TZ23_CHLSO</name>
<comment type="caution">
    <text evidence="5">The sequence shown here is derived from an EMBL/GenBank/DDBJ whole genome shotgun (WGS) entry which is preliminary data.</text>
</comment>
<evidence type="ECO:0000256" key="3">
    <source>
        <dbReference type="ARBA" id="ARBA00023242"/>
    </source>
</evidence>
<evidence type="ECO:0000256" key="1">
    <source>
        <dbReference type="ARBA" id="ARBA00004259"/>
    </source>
</evidence>